<organism evidence="1 2">
    <name type="scientific">Candidatus Ryanbacteria bacterium RIFCSPHIGHO2_01_FULL_48_27</name>
    <dbReference type="NCBI Taxonomy" id="1802115"/>
    <lineage>
        <taxon>Bacteria</taxon>
        <taxon>Candidatus Ryaniibacteriota</taxon>
    </lineage>
</organism>
<gene>
    <name evidence="1" type="ORF">A2756_00115</name>
</gene>
<evidence type="ECO:0000313" key="1">
    <source>
        <dbReference type="EMBL" id="OGZ44209.1"/>
    </source>
</evidence>
<name>A0A1G2G1M0_9BACT</name>
<comment type="caution">
    <text evidence="1">The sequence shown here is derived from an EMBL/GenBank/DDBJ whole genome shotgun (WGS) entry which is preliminary data.</text>
</comment>
<dbReference type="Proteomes" id="UP000177785">
    <property type="component" value="Unassembled WGS sequence"/>
</dbReference>
<protein>
    <submittedName>
        <fullName evidence="1">Uncharacterized protein</fullName>
    </submittedName>
</protein>
<dbReference type="STRING" id="1802115.A2756_00115"/>
<proteinExistence type="predicted"/>
<accession>A0A1G2G1M0</accession>
<evidence type="ECO:0000313" key="2">
    <source>
        <dbReference type="Proteomes" id="UP000177785"/>
    </source>
</evidence>
<dbReference type="AlphaFoldDB" id="A0A1G2G1M0"/>
<sequence length="64" mass="7311">MLLIFIGFIIAFYLGMVVEHRFGCRRRWRLGDGPAPKEVRNALEALVKARADESKLPHKQGDES</sequence>
<reference evidence="1 2" key="1">
    <citation type="journal article" date="2016" name="Nat. Commun.">
        <title>Thousands of microbial genomes shed light on interconnected biogeochemical processes in an aquifer system.</title>
        <authorList>
            <person name="Anantharaman K."/>
            <person name="Brown C.T."/>
            <person name="Hug L.A."/>
            <person name="Sharon I."/>
            <person name="Castelle C.J."/>
            <person name="Probst A.J."/>
            <person name="Thomas B.C."/>
            <person name="Singh A."/>
            <person name="Wilkins M.J."/>
            <person name="Karaoz U."/>
            <person name="Brodie E.L."/>
            <person name="Williams K.H."/>
            <person name="Hubbard S.S."/>
            <person name="Banfield J.F."/>
        </authorList>
    </citation>
    <scope>NUCLEOTIDE SEQUENCE [LARGE SCALE GENOMIC DNA]</scope>
</reference>
<dbReference type="EMBL" id="MHNL01000025">
    <property type="protein sequence ID" value="OGZ44209.1"/>
    <property type="molecule type" value="Genomic_DNA"/>
</dbReference>